<name>X1ARZ7_9ZZZZ</name>
<comment type="caution">
    <text evidence="1">The sequence shown here is derived from an EMBL/GenBank/DDBJ whole genome shotgun (WGS) entry which is preliminary data.</text>
</comment>
<gene>
    <name evidence="1" type="ORF">S01H4_05640</name>
</gene>
<reference evidence="1" key="1">
    <citation type="journal article" date="2014" name="Front. Microbiol.">
        <title>High frequency of phylogenetically diverse reductive dehalogenase-homologous genes in deep subseafloor sedimentary metagenomes.</title>
        <authorList>
            <person name="Kawai M."/>
            <person name="Futagami T."/>
            <person name="Toyoda A."/>
            <person name="Takaki Y."/>
            <person name="Nishi S."/>
            <person name="Hori S."/>
            <person name="Arai W."/>
            <person name="Tsubouchi T."/>
            <person name="Morono Y."/>
            <person name="Uchiyama I."/>
            <person name="Ito T."/>
            <person name="Fujiyama A."/>
            <person name="Inagaki F."/>
            <person name="Takami H."/>
        </authorList>
    </citation>
    <scope>NUCLEOTIDE SEQUENCE</scope>
    <source>
        <strain evidence="1">Expedition CK06-06</strain>
    </source>
</reference>
<protein>
    <submittedName>
        <fullName evidence="1">Uncharacterized protein</fullName>
    </submittedName>
</protein>
<dbReference type="EMBL" id="BART01001656">
    <property type="protein sequence ID" value="GAG72097.1"/>
    <property type="molecule type" value="Genomic_DNA"/>
</dbReference>
<accession>X1ARZ7</accession>
<proteinExistence type="predicted"/>
<sequence>MYKKTPDKVDNEECLHKNYILVEFYNNMFQSDYRLSKYI</sequence>
<organism evidence="1">
    <name type="scientific">marine sediment metagenome</name>
    <dbReference type="NCBI Taxonomy" id="412755"/>
    <lineage>
        <taxon>unclassified sequences</taxon>
        <taxon>metagenomes</taxon>
        <taxon>ecological metagenomes</taxon>
    </lineage>
</organism>
<evidence type="ECO:0000313" key="1">
    <source>
        <dbReference type="EMBL" id="GAG72097.1"/>
    </source>
</evidence>
<dbReference type="AlphaFoldDB" id="X1ARZ7"/>